<reference evidence="2 3" key="1">
    <citation type="submission" date="2007-04" db="EMBL/GenBank/DDBJ databases">
        <title>Complete sequence of Pyrobaculum arsenaticum DSM 13514.</title>
        <authorList>
            <consortium name="US DOE Joint Genome Institute"/>
            <person name="Copeland A."/>
            <person name="Lucas S."/>
            <person name="Lapidus A."/>
            <person name="Barry K."/>
            <person name="Glavina del Rio T."/>
            <person name="Dalin E."/>
            <person name="Tice H."/>
            <person name="Pitluck S."/>
            <person name="Chain P."/>
            <person name="Malfatti S."/>
            <person name="Shin M."/>
            <person name="Vergez L."/>
            <person name="Schmutz J."/>
            <person name="Larimer F."/>
            <person name="Land M."/>
            <person name="Hauser L."/>
            <person name="Kyrpides N."/>
            <person name="Mikhailova N."/>
            <person name="Cozen A.E."/>
            <person name="Fitz-Gibbon S.T."/>
            <person name="House C.H."/>
            <person name="Saltikov C."/>
            <person name="Lowe T.M."/>
            <person name="Richardson P."/>
        </authorList>
    </citation>
    <scope>NUCLEOTIDE SEQUENCE [LARGE SCALE GENOMIC DNA]</scope>
    <source>
        <strain evidence="3">ATCC 700994 / DSM 13514 / JCM 11321 / PZ6</strain>
    </source>
</reference>
<dbReference type="PhylomeDB" id="A4WLI4"/>
<protein>
    <submittedName>
        <fullName evidence="2">HEPN domain protein</fullName>
    </submittedName>
</protein>
<feature type="domain" description="HEPN" evidence="1">
    <location>
        <begin position="5"/>
        <end position="83"/>
    </location>
</feature>
<sequence length="83" mass="9296">MESWLQKAARYKVYARRNFEMGAYDLACFLAQQSAELLLKAALVREAGARPMTHGLYEMAKRLSMIKNVEIGEGVALCAKALE</sequence>
<dbReference type="SMART" id="SM00748">
    <property type="entry name" value="HEPN"/>
    <property type="match status" value="1"/>
</dbReference>
<accession>A4WLI4</accession>
<name>A4WLI4_PYRAR</name>
<evidence type="ECO:0000313" key="3">
    <source>
        <dbReference type="Proteomes" id="UP000001567"/>
    </source>
</evidence>
<dbReference type="InterPro" id="IPR007842">
    <property type="entry name" value="HEPN_dom"/>
</dbReference>
<organism evidence="2 3">
    <name type="scientific">Pyrobaculum arsenaticum (strain DSM 13514 / JCM 11321 / PZ6)</name>
    <dbReference type="NCBI Taxonomy" id="340102"/>
    <lineage>
        <taxon>Archaea</taxon>
        <taxon>Thermoproteota</taxon>
        <taxon>Thermoprotei</taxon>
        <taxon>Thermoproteales</taxon>
        <taxon>Thermoproteaceae</taxon>
        <taxon>Pyrobaculum</taxon>
    </lineage>
</organism>
<dbReference type="Gene3D" id="1.20.120.330">
    <property type="entry name" value="Nucleotidyltransferases domain 2"/>
    <property type="match status" value="1"/>
</dbReference>
<proteinExistence type="predicted"/>
<dbReference type="GeneID" id="5054486"/>
<dbReference type="EMBL" id="CP000660">
    <property type="protein sequence ID" value="ABP51251.1"/>
    <property type="molecule type" value="Genomic_DNA"/>
</dbReference>
<dbReference type="Proteomes" id="UP000001567">
    <property type="component" value="Chromosome"/>
</dbReference>
<dbReference type="AlphaFoldDB" id="A4WLI4"/>
<dbReference type="Pfam" id="PF05168">
    <property type="entry name" value="HEPN"/>
    <property type="match status" value="1"/>
</dbReference>
<dbReference type="PROSITE" id="PS50910">
    <property type="entry name" value="HEPN"/>
    <property type="match status" value="1"/>
</dbReference>
<evidence type="ECO:0000259" key="1">
    <source>
        <dbReference type="PROSITE" id="PS50910"/>
    </source>
</evidence>
<dbReference type="STRING" id="340102.Pars_1700"/>
<evidence type="ECO:0000313" key="2">
    <source>
        <dbReference type="EMBL" id="ABP51251.1"/>
    </source>
</evidence>
<dbReference type="SUPFAM" id="SSF81593">
    <property type="entry name" value="Nucleotidyltransferase substrate binding subunit/domain"/>
    <property type="match status" value="1"/>
</dbReference>
<dbReference type="HOGENOM" id="CLU_123170_2_0_2"/>
<dbReference type="RefSeq" id="WP_011901157.1">
    <property type="nucleotide sequence ID" value="NC_009376.1"/>
</dbReference>
<dbReference type="KEGG" id="pas:Pars_1700"/>
<gene>
    <name evidence="2" type="ordered locus">Pars_1700</name>
</gene>